<feature type="domain" description="Alkyl hydroperoxide reductase subunit C/ Thiol specific antioxidant" evidence="2">
    <location>
        <begin position="3"/>
        <end position="68"/>
    </location>
</feature>
<keyword evidence="1" id="KW-1015">Disulfide bond</keyword>
<keyword evidence="4" id="KW-1185">Reference proteome</keyword>
<dbReference type="Pfam" id="PF00578">
    <property type="entry name" value="AhpC-TSA"/>
    <property type="match status" value="1"/>
</dbReference>
<dbReference type="GO" id="GO:0016209">
    <property type="term" value="F:antioxidant activity"/>
    <property type="evidence" value="ECO:0007669"/>
    <property type="project" value="InterPro"/>
</dbReference>
<dbReference type="STRING" id="745820.SAMN04488053_10741"/>
<proteinExistence type="predicted"/>
<evidence type="ECO:0000259" key="2">
    <source>
        <dbReference type="Pfam" id="PF00578"/>
    </source>
</evidence>
<dbReference type="InterPro" id="IPR036249">
    <property type="entry name" value="Thioredoxin-like_sf"/>
</dbReference>
<dbReference type="GO" id="GO:0016491">
    <property type="term" value="F:oxidoreductase activity"/>
    <property type="evidence" value="ECO:0007669"/>
    <property type="project" value="InterPro"/>
</dbReference>
<dbReference type="Gene3D" id="3.40.30.10">
    <property type="entry name" value="Glutaredoxin"/>
    <property type="match status" value="1"/>
</dbReference>
<gene>
    <name evidence="3" type="ORF">SAMN04488053_10741</name>
</gene>
<sequence length="96" mass="10975">MQDEIEELGYTLYGISRDTPENHQGLIEQHDLGYELLSDAQLEVGLAHDFVEEEEQIIYRGYIAVQPESGEMTREVDYLAGENSDEVLEVLENMNP</sequence>
<dbReference type="AlphaFoldDB" id="A0A1H0GUY8"/>
<organism evidence="3 4">
    <name type="scientific">Alkalicoccus daliensis</name>
    <dbReference type="NCBI Taxonomy" id="745820"/>
    <lineage>
        <taxon>Bacteria</taxon>
        <taxon>Bacillati</taxon>
        <taxon>Bacillota</taxon>
        <taxon>Bacilli</taxon>
        <taxon>Bacillales</taxon>
        <taxon>Bacillaceae</taxon>
        <taxon>Alkalicoccus</taxon>
    </lineage>
</organism>
<evidence type="ECO:0000313" key="3">
    <source>
        <dbReference type="EMBL" id="SDO10602.1"/>
    </source>
</evidence>
<name>A0A1H0GUY8_9BACI</name>
<protein>
    <submittedName>
        <fullName evidence="3">AhpC/TSA family protein</fullName>
    </submittedName>
</protein>
<dbReference type="Proteomes" id="UP000198778">
    <property type="component" value="Unassembled WGS sequence"/>
</dbReference>
<reference evidence="4" key="1">
    <citation type="submission" date="2016-10" db="EMBL/GenBank/DDBJ databases">
        <authorList>
            <person name="Varghese N."/>
            <person name="Submissions S."/>
        </authorList>
    </citation>
    <scope>NUCLEOTIDE SEQUENCE [LARGE SCALE GENOMIC DNA]</scope>
    <source>
        <strain evidence="4">CGMCC 1.10369</strain>
    </source>
</reference>
<dbReference type="EMBL" id="FNIL01000007">
    <property type="protein sequence ID" value="SDO10602.1"/>
    <property type="molecule type" value="Genomic_DNA"/>
</dbReference>
<dbReference type="InterPro" id="IPR000866">
    <property type="entry name" value="AhpC/TSA"/>
</dbReference>
<dbReference type="SUPFAM" id="SSF52833">
    <property type="entry name" value="Thioredoxin-like"/>
    <property type="match status" value="1"/>
</dbReference>
<evidence type="ECO:0000313" key="4">
    <source>
        <dbReference type="Proteomes" id="UP000198778"/>
    </source>
</evidence>
<accession>A0A1H0GUY8</accession>
<evidence type="ECO:0000256" key="1">
    <source>
        <dbReference type="ARBA" id="ARBA00023157"/>
    </source>
</evidence>